<dbReference type="SUPFAM" id="SSF52777">
    <property type="entry name" value="CoA-dependent acyltransferases"/>
    <property type="match status" value="1"/>
</dbReference>
<dbReference type="AlphaFoldDB" id="A0A0L9THG3"/>
<evidence type="ECO:0000313" key="3">
    <source>
        <dbReference type="EMBL" id="KAG2404009.1"/>
    </source>
</evidence>
<dbReference type="OMA" id="FWANACK"/>
<name>A0A0L9THG3_PHAAN</name>
<dbReference type="OrthoDB" id="1862401at2759"/>
<dbReference type="Gramene" id="KOM29970">
    <property type="protein sequence ID" value="KOM29970"/>
    <property type="gene ID" value="LR48_Vigan843s003200"/>
</dbReference>
<dbReference type="Proteomes" id="UP000743370">
    <property type="component" value="Unassembled WGS sequence"/>
</dbReference>
<evidence type="ECO:0000313" key="4">
    <source>
        <dbReference type="EMBL" id="KOM29970.1"/>
    </source>
</evidence>
<dbReference type="KEGG" id="var:108323065"/>
<dbReference type="InterPro" id="IPR023213">
    <property type="entry name" value="CAT-like_dom_sf"/>
</dbReference>
<keyword evidence="2" id="KW-0012">Acyltransferase</keyword>
<evidence type="ECO:0000256" key="2">
    <source>
        <dbReference type="ARBA" id="ARBA00023315"/>
    </source>
</evidence>
<dbReference type="EMBL" id="KQ258557">
    <property type="protein sequence ID" value="KOM29970.1"/>
    <property type="molecule type" value="Genomic_DNA"/>
</dbReference>
<reference evidence="5" key="1">
    <citation type="journal article" date="2015" name="Proc. Natl. Acad. Sci. U.S.A.">
        <title>Genome sequencing of adzuki bean (Vigna angularis) provides insight into high starch and low fat accumulation and domestication.</title>
        <authorList>
            <person name="Yang K."/>
            <person name="Tian Z."/>
            <person name="Chen C."/>
            <person name="Luo L."/>
            <person name="Zhao B."/>
            <person name="Wang Z."/>
            <person name="Yu L."/>
            <person name="Li Y."/>
            <person name="Sun Y."/>
            <person name="Li W."/>
            <person name="Chen Y."/>
            <person name="Li Y."/>
            <person name="Zhang Y."/>
            <person name="Ai D."/>
            <person name="Zhao J."/>
            <person name="Shang C."/>
            <person name="Ma Y."/>
            <person name="Wu B."/>
            <person name="Wang M."/>
            <person name="Gao L."/>
            <person name="Sun D."/>
            <person name="Zhang P."/>
            <person name="Guo F."/>
            <person name="Wang W."/>
            <person name="Li Y."/>
            <person name="Wang J."/>
            <person name="Varshney R.K."/>
            <person name="Wang J."/>
            <person name="Ling H.Q."/>
            <person name="Wan P."/>
        </authorList>
    </citation>
    <scope>NUCLEOTIDE SEQUENCE</scope>
    <source>
        <strain evidence="5">cv. Jingnong 6</strain>
    </source>
</reference>
<evidence type="ECO:0000313" key="5">
    <source>
        <dbReference type="Proteomes" id="UP000053144"/>
    </source>
</evidence>
<reference evidence="3 6" key="3">
    <citation type="submission" date="2020-05" db="EMBL/GenBank/DDBJ databases">
        <title>Vigna angularis (adzuki bean) Var. LongXiaoDou No. 4 denovo assembly.</title>
        <authorList>
            <person name="Xiang H."/>
        </authorList>
    </citation>
    <scope>NUCLEOTIDE SEQUENCE [LARGE SCALE GENOMIC DNA]</scope>
    <source>
        <tissue evidence="3">Leaf</tissue>
    </source>
</reference>
<dbReference type="STRING" id="3914.A0A0L9THG3"/>
<dbReference type="InterPro" id="IPR051504">
    <property type="entry name" value="Plant_metabolite_acyltrans"/>
</dbReference>
<evidence type="ECO:0000313" key="6">
    <source>
        <dbReference type="Proteomes" id="UP000743370"/>
    </source>
</evidence>
<dbReference type="Gene3D" id="3.30.559.10">
    <property type="entry name" value="Chloramphenicol acetyltransferase-like domain"/>
    <property type="match status" value="2"/>
</dbReference>
<dbReference type="Proteomes" id="UP000053144">
    <property type="component" value="Unassembled WGS sequence"/>
</dbReference>
<evidence type="ECO:0000256" key="1">
    <source>
        <dbReference type="ARBA" id="ARBA00022679"/>
    </source>
</evidence>
<organism evidence="4 5">
    <name type="scientific">Phaseolus angularis</name>
    <name type="common">Azuki bean</name>
    <name type="synonym">Vigna angularis</name>
    <dbReference type="NCBI Taxonomy" id="3914"/>
    <lineage>
        <taxon>Eukaryota</taxon>
        <taxon>Viridiplantae</taxon>
        <taxon>Streptophyta</taxon>
        <taxon>Embryophyta</taxon>
        <taxon>Tracheophyta</taxon>
        <taxon>Spermatophyta</taxon>
        <taxon>Magnoliopsida</taxon>
        <taxon>eudicotyledons</taxon>
        <taxon>Gunneridae</taxon>
        <taxon>Pentapetalae</taxon>
        <taxon>rosids</taxon>
        <taxon>fabids</taxon>
        <taxon>Fabales</taxon>
        <taxon>Fabaceae</taxon>
        <taxon>Papilionoideae</taxon>
        <taxon>50 kb inversion clade</taxon>
        <taxon>NPAAA clade</taxon>
        <taxon>indigoferoid/millettioid clade</taxon>
        <taxon>Phaseoleae</taxon>
        <taxon>Vigna</taxon>
    </lineage>
</organism>
<dbReference type="EMBL" id="JABFOF010000002">
    <property type="protein sequence ID" value="KAG2404009.1"/>
    <property type="molecule type" value="Genomic_DNA"/>
</dbReference>
<accession>A0A0L9THG3</accession>
<dbReference type="GO" id="GO:0016747">
    <property type="term" value="F:acyltransferase activity, transferring groups other than amino-acyl groups"/>
    <property type="evidence" value="ECO:0007669"/>
    <property type="project" value="UniProtKB-ARBA"/>
</dbReference>
<dbReference type="PANTHER" id="PTHR31625">
    <property type="match status" value="1"/>
</dbReference>
<proteinExistence type="predicted"/>
<protein>
    <submittedName>
        <fullName evidence="3">Phenolic glucoside malonyltransferase</fullName>
    </submittedName>
</protein>
<keyword evidence="1" id="KW-0808">Transferase</keyword>
<gene>
    <name evidence="3" type="ORF">HKW66_Vig0109310</name>
    <name evidence="4" type="ORF">LR48_Vigan843s003200</name>
</gene>
<dbReference type="Pfam" id="PF02458">
    <property type="entry name" value="Transferase"/>
    <property type="match status" value="2"/>
</dbReference>
<reference evidence="4" key="2">
    <citation type="submission" date="2015-02" db="EMBL/GenBank/DDBJ databases">
        <authorList>
            <person name="Chooi Y.-H."/>
        </authorList>
    </citation>
    <scope>NUCLEOTIDE SEQUENCE</scope>
    <source>
        <tissue evidence="4">Seedling</tissue>
    </source>
</reference>
<sequence length="486" mass="53584">MASHNLKIHEQCTVAPPSAPQTSLPLVFFDLFWLRFHPVERIFFYSLPVTHSNPSIFFAQVVPKLKNSLSHTLQHFSPLAGNVLWPHGSSNPVVQYNPGDAVSVVLAESEADFDHALDNAPKDASDSRCLVPHLESSDSHASVMALQITLFPNRGFAIGITTHHAVLDGKSSTLFIKAWASLCKTNDDYSESSPSSTPSLTPELEPFFDRTVIKSPSELGFDLAIDLVEMLTKLFPSENSDGRCLKLLPFPPRLEDHVRGTFVLTGADLERIKNRVLSKWDTVDIVEAESNLNSTVSSKPTKLSTFVLTCAYTFVCIAKAWHRVEKEKNKFASGFTMDCRARLEPPIPENYFGNCVWGSMVDAKPSAFLEEEGLVIIAKSTHSKIKEMLDKGVFHGIGNAAPRYAALAKEGVELFGIAGSNRFGVYEFDFGWGKPSKVEIVSVDRAITIGLAENRDEKVGVEIGIVLKRPVMELFATLFRGGLSDE</sequence>